<evidence type="ECO:0000313" key="3">
    <source>
        <dbReference type="EMBL" id="CAG5098715.1"/>
    </source>
</evidence>
<keyword evidence="4" id="KW-1185">Reference proteome</keyword>
<dbReference type="Proteomes" id="UP001158576">
    <property type="component" value="Chromosome XSR"/>
</dbReference>
<reference evidence="3 4" key="1">
    <citation type="submission" date="2021-04" db="EMBL/GenBank/DDBJ databases">
        <authorList>
            <person name="Bliznina A."/>
        </authorList>
    </citation>
    <scope>NUCLEOTIDE SEQUENCE [LARGE SCALE GENOMIC DNA]</scope>
</reference>
<proteinExistence type="predicted"/>
<evidence type="ECO:0000256" key="2">
    <source>
        <dbReference type="SAM" id="MobiDB-lite"/>
    </source>
</evidence>
<dbReference type="EMBL" id="OU015569">
    <property type="protein sequence ID" value="CAG5098715.1"/>
    <property type="molecule type" value="Genomic_DNA"/>
</dbReference>
<sequence>MDDLLAEGLEILDCDDVRITQLTKKKSQKAAAAQTEKHKTNKKFRKQEKANKEAASARFGLNNKYVADKKIAEKRLKKVDREKELAQKHRLVQKSRVDTDFNIWCKITGVTKPEVQKPVEEEESAFDEEYFAQFEKEYAERKLNG</sequence>
<organism evidence="3 4">
    <name type="scientific">Oikopleura dioica</name>
    <name type="common">Tunicate</name>
    <dbReference type="NCBI Taxonomy" id="34765"/>
    <lineage>
        <taxon>Eukaryota</taxon>
        <taxon>Metazoa</taxon>
        <taxon>Chordata</taxon>
        <taxon>Tunicata</taxon>
        <taxon>Appendicularia</taxon>
        <taxon>Copelata</taxon>
        <taxon>Oikopleuridae</taxon>
        <taxon>Oikopleura</taxon>
    </lineage>
</organism>
<accession>A0ABN7SEW8</accession>
<evidence type="ECO:0000256" key="1">
    <source>
        <dbReference type="SAM" id="Coils"/>
    </source>
</evidence>
<feature type="coiled-coil region" evidence="1">
    <location>
        <begin position="62"/>
        <end position="89"/>
    </location>
</feature>
<protein>
    <submittedName>
        <fullName evidence="3">Oidioi.mRNA.OKI2018_I69.XSR.g15911.t1.cds</fullName>
    </submittedName>
</protein>
<feature type="region of interest" description="Disordered" evidence="2">
    <location>
        <begin position="30"/>
        <end position="54"/>
    </location>
</feature>
<evidence type="ECO:0000313" key="4">
    <source>
        <dbReference type="Proteomes" id="UP001158576"/>
    </source>
</evidence>
<keyword evidence="1" id="KW-0175">Coiled coil</keyword>
<gene>
    <name evidence="3" type="ORF">OKIOD_LOCUS7469</name>
</gene>
<name>A0ABN7SEW8_OIKDI</name>